<dbReference type="SUPFAM" id="SSF46579">
    <property type="entry name" value="Prefoldin"/>
    <property type="match status" value="1"/>
</dbReference>
<dbReference type="WBParaSite" id="PTRK_0000990200.1">
    <property type="protein sequence ID" value="PTRK_0000990200.1"/>
    <property type="gene ID" value="PTRK_0000990200"/>
</dbReference>
<reference evidence="3" key="1">
    <citation type="submission" date="2017-02" db="UniProtKB">
        <authorList>
            <consortium name="WormBaseParasite"/>
        </authorList>
    </citation>
    <scope>IDENTIFICATION</scope>
</reference>
<feature type="coiled-coil region" evidence="1">
    <location>
        <begin position="250"/>
        <end position="277"/>
    </location>
</feature>
<dbReference type="Proteomes" id="UP000038045">
    <property type="component" value="Unplaced"/>
</dbReference>
<protein>
    <submittedName>
        <fullName evidence="3">TACC_C domain-containing protein</fullName>
    </submittedName>
</protein>
<name>A0A0N4ZMY5_PARTI</name>
<dbReference type="AlphaFoldDB" id="A0A0N4ZMY5"/>
<evidence type="ECO:0000256" key="1">
    <source>
        <dbReference type="SAM" id="Coils"/>
    </source>
</evidence>
<organism evidence="2 3">
    <name type="scientific">Parastrongyloides trichosuri</name>
    <name type="common">Possum-specific nematode worm</name>
    <dbReference type="NCBI Taxonomy" id="131310"/>
    <lineage>
        <taxon>Eukaryota</taxon>
        <taxon>Metazoa</taxon>
        <taxon>Ecdysozoa</taxon>
        <taxon>Nematoda</taxon>
        <taxon>Chromadorea</taxon>
        <taxon>Rhabditida</taxon>
        <taxon>Tylenchina</taxon>
        <taxon>Panagrolaimomorpha</taxon>
        <taxon>Strongyloidoidea</taxon>
        <taxon>Strongyloididae</taxon>
        <taxon>Parastrongyloides</taxon>
    </lineage>
</organism>
<evidence type="ECO:0000313" key="2">
    <source>
        <dbReference type="Proteomes" id="UP000038045"/>
    </source>
</evidence>
<evidence type="ECO:0000313" key="3">
    <source>
        <dbReference type="WBParaSite" id="PTRK_0000990200.1"/>
    </source>
</evidence>
<accession>A0A0N4ZMY5</accession>
<keyword evidence="2" id="KW-1185">Reference proteome</keyword>
<sequence>MNTENRRNLQDTPLASRDGSRTIVKKRLQFSRLDDTVSSNGTSDAINLSETDSNSLQAGINGVVKDRDLEYFCSKIMETADKSEVVDQVVNVLLNFSKTQTASILMDAEIQRQKMELQEDAFAEVLAKMKVNPNIVETQSSKDSTVTEEQIKALDKIDRDTKERYQKLMIQKMELDKVIEKYQEDIEYCRTNVSGYKTKGEELEQYINFLKERHSACKLACKRLKANTDDIIIAMQRDGAEWAKDMETTKKMSELRLKGLQSQIKIFENKIVGLTEMLQEILAKNEGNSSDEERNGDA</sequence>
<keyword evidence="1" id="KW-0175">Coiled coil</keyword>
<proteinExistence type="predicted"/>